<dbReference type="WBParaSite" id="Hba_04197">
    <property type="protein sequence ID" value="Hba_04197"/>
    <property type="gene ID" value="Hba_04197"/>
</dbReference>
<sequence length="103" mass="11786">MTVLTRLIGSGGYAFDSLCASYGLEGNLRDMSSTLLFIKSFLDKSSFHDGYNLYFVFSLNQKSETPTNAFTDRSMTFDLSFTMLTRIAYKYNTLLAYFYLKNI</sequence>
<evidence type="ECO:0000313" key="1">
    <source>
        <dbReference type="Proteomes" id="UP000095283"/>
    </source>
</evidence>
<proteinExistence type="predicted"/>
<dbReference type="AlphaFoldDB" id="A0A1I7WGT0"/>
<accession>A0A1I7WGT0</accession>
<keyword evidence="1" id="KW-1185">Reference proteome</keyword>
<protein>
    <submittedName>
        <fullName evidence="2">Uncharacterized protein</fullName>
    </submittedName>
</protein>
<evidence type="ECO:0000313" key="2">
    <source>
        <dbReference type="WBParaSite" id="Hba_04197"/>
    </source>
</evidence>
<dbReference type="Proteomes" id="UP000095283">
    <property type="component" value="Unplaced"/>
</dbReference>
<organism evidence="1 2">
    <name type="scientific">Heterorhabditis bacteriophora</name>
    <name type="common">Entomopathogenic nematode worm</name>
    <dbReference type="NCBI Taxonomy" id="37862"/>
    <lineage>
        <taxon>Eukaryota</taxon>
        <taxon>Metazoa</taxon>
        <taxon>Ecdysozoa</taxon>
        <taxon>Nematoda</taxon>
        <taxon>Chromadorea</taxon>
        <taxon>Rhabditida</taxon>
        <taxon>Rhabditina</taxon>
        <taxon>Rhabditomorpha</taxon>
        <taxon>Strongyloidea</taxon>
        <taxon>Heterorhabditidae</taxon>
        <taxon>Heterorhabditis</taxon>
    </lineage>
</organism>
<name>A0A1I7WGT0_HETBA</name>
<reference evidence="2" key="1">
    <citation type="submission" date="2016-11" db="UniProtKB">
        <authorList>
            <consortium name="WormBaseParasite"/>
        </authorList>
    </citation>
    <scope>IDENTIFICATION</scope>
</reference>